<organism evidence="1 2">
    <name type="scientific">Streptomyces albiflavescens</name>
    <dbReference type="NCBI Taxonomy" id="1623582"/>
    <lineage>
        <taxon>Bacteria</taxon>
        <taxon>Bacillati</taxon>
        <taxon>Actinomycetota</taxon>
        <taxon>Actinomycetes</taxon>
        <taxon>Kitasatosporales</taxon>
        <taxon>Streptomycetaceae</taxon>
        <taxon>Streptomyces</taxon>
    </lineage>
</organism>
<proteinExistence type="predicted"/>
<evidence type="ECO:0000313" key="2">
    <source>
        <dbReference type="Proteomes" id="UP000600365"/>
    </source>
</evidence>
<protein>
    <submittedName>
        <fullName evidence="1">Uncharacterized protein</fullName>
    </submittedName>
</protein>
<reference evidence="1 2" key="1">
    <citation type="journal article" date="2014" name="Int. J. Syst. Evol. Microbiol.">
        <title>Complete genome sequence of Corynebacterium casei LMG S-19264T (=DSM 44701T), isolated from a smear-ripened cheese.</title>
        <authorList>
            <consortium name="US DOE Joint Genome Institute (JGI-PGF)"/>
            <person name="Walter F."/>
            <person name="Albersmeier A."/>
            <person name="Kalinowski J."/>
            <person name="Ruckert C."/>
        </authorList>
    </citation>
    <scope>NUCLEOTIDE SEQUENCE [LARGE SCALE GENOMIC DNA]</scope>
    <source>
        <strain evidence="1 2">CGMCC 4.7111</strain>
    </source>
</reference>
<dbReference type="AlphaFoldDB" id="A0A918D9N2"/>
<dbReference type="Proteomes" id="UP000600365">
    <property type="component" value="Unassembled WGS sequence"/>
</dbReference>
<keyword evidence="2" id="KW-1185">Reference proteome</keyword>
<sequence length="213" mass="23118">MDQWVGPEPCVSVALAIVHVMASSDHLLDLIQNTPDVHGLLRTSFEFDIEQKQRGEGLRLASGSPLETIAGDFAGGAYFLCTEIGGRRPVIFGNSEGEGGLIADDLADALEIIIGLGWQDCLRFSGGGDVEVMQASAQHLERHLSRDNPEIAEERARVAAVLSLRVLPVADLVIRLQAAASRTQPDYVVTTEDGEVYDPPFGEYSEPRYGGWR</sequence>
<dbReference type="EMBL" id="BMMM01000019">
    <property type="protein sequence ID" value="GGN86821.1"/>
    <property type="molecule type" value="Genomic_DNA"/>
</dbReference>
<comment type="caution">
    <text evidence="1">The sequence shown here is derived from an EMBL/GenBank/DDBJ whole genome shotgun (WGS) entry which is preliminary data.</text>
</comment>
<accession>A0A918D9N2</accession>
<gene>
    <name evidence="1" type="ORF">GCM10011579_079040</name>
</gene>
<evidence type="ECO:0000313" key="1">
    <source>
        <dbReference type="EMBL" id="GGN86821.1"/>
    </source>
</evidence>
<name>A0A918D9N2_9ACTN</name>
<dbReference type="RefSeq" id="WP_189190930.1">
    <property type="nucleotide sequence ID" value="NZ_BMMM01000019.1"/>
</dbReference>